<dbReference type="OrthoDB" id="7987765at2"/>
<organism evidence="1 2">
    <name type="scientific">Methylobacterium symbioticum</name>
    <dbReference type="NCBI Taxonomy" id="2584084"/>
    <lineage>
        <taxon>Bacteria</taxon>
        <taxon>Pseudomonadati</taxon>
        <taxon>Pseudomonadota</taxon>
        <taxon>Alphaproteobacteria</taxon>
        <taxon>Hyphomicrobiales</taxon>
        <taxon>Methylobacteriaceae</taxon>
        <taxon>Methylobacterium</taxon>
    </lineage>
</organism>
<evidence type="ECO:0000313" key="2">
    <source>
        <dbReference type="Proteomes" id="UP000410984"/>
    </source>
</evidence>
<proteinExistence type="predicted"/>
<dbReference type="RefSeq" id="WP_059407733.1">
    <property type="nucleotide sequence ID" value="NZ_CABFPH010000090.1"/>
</dbReference>
<dbReference type="Proteomes" id="UP000410984">
    <property type="component" value="Unassembled WGS sequence"/>
</dbReference>
<reference evidence="1 2" key="1">
    <citation type="submission" date="2019-06" db="EMBL/GenBank/DDBJ databases">
        <authorList>
            <person name="Rodrigo-Torres L."/>
            <person name="Arahal R. D."/>
            <person name="Lucena T."/>
        </authorList>
    </citation>
    <scope>NUCLEOTIDE SEQUENCE [LARGE SCALE GENOMIC DNA]</scope>
    <source>
        <strain evidence="1 2">SB0023/3</strain>
    </source>
</reference>
<protein>
    <submittedName>
        <fullName evidence="1">Uncharacterized protein</fullName>
    </submittedName>
</protein>
<dbReference type="AlphaFoldDB" id="A0A509EHN6"/>
<evidence type="ECO:0000313" key="1">
    <source>
        <dbReference type="EMBL" id="VUD73887.1"/>
    </source>
</evidence>
<gene>
    <name evidence="1" type="ORF">MET9862_04509</name>
</gene>
<sequence>MARRKQSSSGFNLDGFDGVDLALDLGEAIDRWRDEFVRTVGMTDPNRGMAKYRRAAGWAVDEVARQAVLNIRYRFHSTMKRRSPWTESAVAYKRLSKAELNALERGERSPEDVYAHFFVKAKQSVYLKYLFGMEPNIRLPGDVGLARNRILIPWWDNITKTQGVRPTKDGGVPRAFLSRLAREVSADRSPKRSGTQGRWGVYYGAIKIHGQAHEGYIARPPRVPVTEQDVLHRGHSALDQVIQTRGGDLRRIGRKLKDVDHPRVLFLAVDKALYKPILQKPWDEACSDAASRVPEIMSQQLNDNLAHMMKKGTYLR</sequence>
<keyword evidence="2" id="KW-1185">Reference proteome</keyword>
<accession>A0A509EHN6</accession>
<dbReference type="EMBL" id="CABFPH010000090">
    <property type="protein sequence ID" value="VUD73887.1"/>
    <property type="molecule type" value="Genomic_DNA"/>
</dbReference>
<name>A0A509EHN6_9HYPH</name>